<dbReference type="Pfam" id="PF18676">
    <property type="entry name" value="MBG_2"/>
    <property type="match status" value="1"/>
</dbReference>
<feature type="chain" id="PRO_5045846474" evidence="2">
    <location>
        <begin position="22"/>
        <end position="1860"/>
    </location>
</feature>
<dbReference type="Gene3D" id="2.60.40.3630">
    <property type="match status" value="1"/>
</dbReference>
<accession>A0ABV1GR19</accession>
<keyword evidence="5" id="KW-1185">Reference proteome</keyword>
<evidence type="ECO:0000259" key="3">
    <source>
        <dbReference type="Pfam" id="PF18676"/>
    </source>
</evidence>
<comment type="caution">
    <text evidence="4">The sequence shown here is derived from an EMBL/GenBank/DDBJ whole genome shotgun (WGS) entry which is preliminary data.</text>
</comment>
<feature type="domain" description="MBG" evidence="3">
    <location>
        <begin position="1141"/>
        <end position="1217"/>
    </location>
</feature>
<sequence>MRLIKKIKKGTAVILSTALMAGLVPFMPHSVSKVQAAAGSKEPSVTAYATKEQLMDKTFTPNYKGISDIVGKLAFGNDEDGNIQEWYILGKDGGVNNVKDNTIIFAADSIKKEQIFEDISSGSTTKTYKEEYGNYGNNAPQEVYASHYGASELRKVLQDMVRDDNDTYFSDAEKAIMNEVEVTIEGLNNKSYTISDKLYAPGCNLYDSSQKELLIAVYTNTKKIASSIYWAVGERFWIRTPRGATIGLTANPDEIKNSYRIEGHDVDEKFGVRPLANLNLATVLFASSATAATSDSAVYGTIAEGTAMRLRVNGKNKDIGSVYYNFENGYIRATKGSISDTVSLVIQGNDGTNDWYYSKKIDKTDTVKVSDIQSALNISDDIDWRNCQIWLETTDGDRITYAVPAEISTVFATKDQLMDSVLHYDGTPDGIGKLELGKNEDGAYSWYILGKDNNIDGDNTVIFTVSPLATGIKFNPDNNDVTFQEGMGTYTYYDYVPTTVSSDHYGACELRQNLLSIADSSRFTATEKTLMQATTLNMWDTLNSDSYTVSDKLYVPGGGYGDLDIKIGTFDKIILPMRTFWNNSQDSAFWLRTAGTDRALIAVCGDKVGSRYFESAENVCAVRAASNLNLSSVLFASSATAFYSQTDEAKGTVYDGTAMTLRLDGGNKDIGFAAYDAGEGKIIAKKGKCSGRVVLMVQGNDGGSNWFYCSPELDSAEYVCTSSYIKEALNLSEDIDLSKCHIWLETKEDDMAYAVNALSGKVIDRIDATINAPKGEEKFDTDIKCNTEGIADAAITWTDIQGNAVSSTVDYYPAKYKAHLTFSPAEGYVLAPYTKIFINGREFVDGKVVDKNGIISATGGFESDKRKITTIKKPVVPADNTFTQYYTEDSILDSNDELGNTAGLSFDGSMEPVTGEIDVTWTLEGDYNDSPSAENTFRWSFDVSKLEDYEIAVGCETTGIAVIKNKAATPVSITGTDTGLEYDESDIDVSQYFTIDSNAGTAVYSLVSKETDGSVTGEGTLDGSILNIKNTGIFKVKVITAANGNYAAGEAVITLTVENGTILYNATDYSGTYDGKPHSISVDVMSPSSTNVTYSTDGKTYSTNNPVFTDAGEYTVCYKIEKSNYGTVTGEKKVVIAKKDLEVKVDDQKIVWGNDIDNTKYNVSGLTEGDGISEITLKASTTALTDNGTISVSSIAITNGSKDVTSNYDIALSDGKLVIEHNTSLAPTRLDAHKKKTAYEAGEILNVDDITVTAYYEDGYSEQITGYTTNADELDMNTVGEKILAVSYTKNGDTKTCRFKIIVTHTHGFDNAVWHSDSINHWKECTKSYCDKSDGYKIQEISHTCEYTYTWSDDYKTCTAVRKCSICEYTDSETAASDIVVVQNRDCTNPEIIEYVARFKNSLYNDFETQIKGNFEAAPATGHNMSEWTSNRDNTHSRICTNSGCTYKETEKCSGGTATYFKKAICDDCKAEHGDFKADTIKPTGEIKLSDNTWNTLLNKITFGRFFSATQKVTIAGTDDSYSSDGFNLSEDAVKISYLLASGDEAKAYTTDELDKRFTAGEFKNYKASFNVNPDNKYVVFARIEDHAGNATYISSDGVVIDSTTPVIDGVAEGEIYCEKVEFTISDDNFDKVTDIIGDDVQTLTSINGRYILADGMHKVIAYDKAGNSTEVNFVVNANHTVSEWMTDKEATIEEKGSRHKECKVCGTILEKADIEKLVPLEYKIIAGADSSWSQNTDMNLVIKGNGDFAKFIRIKVDGVSVDATNYTVAEGSTIITLKPDYIKTLSVGSHVFEIIWKDGIASTSFTIVNNEVADTNNNQGTDIIQTGDTAKPVLWSMLFMVSFAGFAVMSGRRKKKNCK</sequence>
<dbReference type="InterPro" id="IPR041286">
    <property type="entry name" value="MBG_2"/>
</dbReference>
<dbReference type="Proteomes" id="UP001480973">
    <property type="component" value="Unassembled WGS sequence"/>
</dbReference>
<organism evidence="4 5">
    <name type="scientific">Lachnospira intestinalis</name>
    <dbReference type="NCBI Taxonomy" id="3133158"/>
    <lineage>
        <taxon>Bacteria</taxon>
        <taxon>Bacillati</taxon>
        <taxon>Bacillota</taxon>
        <taxon>Clostridia</taxon>
        <taxon>Lachnospirales</taxon>
        <taxon>Lachnospiraceae</taxon>
        <taxon>Lachnospira</taxon>
    </lineage>
</organism>
<evidence type="ECO:0000256" key="2">
    <source>
        <dbReference type="SAM" id="SignalP"/>
    </source>
</evidence>
<keyword evidence="1" id="KW-0812">Transmembrane</keyword>
<protein>
    <submittedName>
        <fullName evidence="4">MBG domain-containing protein</fullName>
    </submittedName>
</protein>
<evidence type="ECO:0000313" key="5">
    <source>
        <dbReference type="Proteomes" id="UP001480973"/>
    </source>
</evidence>
<evidence type="ECO:0000313" key="4">
    <source>
        <dbReference type="EMBL" id="MEQ2535936.1"/>
    </source>
</evidence>
<feature type="transmembrane region" description="Helical" evidence="1">
    <location>
        <begin position="1834"/>
        <end position="1852"/>
    </location>
</feature>
<evidence type="ECO:0000256" key="1">
    <source>
        <dbReference type="SAM" id="Phobius"/>
    </source>
</evidence>
<dbReference type="EMBL" id="JBBMES010000017">
    <property type="protein sequence ID" value="MEQ2535936.1"/>
    <property type="molecule type" value="Genomic_DNA"/>
</dbReference>
<gene>
    <name evidence="4" type="ORF">WMO38_12550</name>
</gene>
<keyword evidence="2" id="KW-0732">Signal</keyword>
<keyword evidence="1" id="KW-1133">Transmembrane helix</keyword>
<keyword evidence="1" id="KW-0472">Membrane</keyword>
<proteinExistence type="predicted"/>
<feature type="signal peptide" evidence="2">
    <location>
        <begin position="1"/>
        <end position="21"/>
    </location>
</feature>
<name>A0ABV1GR19_9FIRM</name>
<reference evidence="4 5" key="1">
    <citation type="submission" date="2024-03" db="EMBL/GenBank/DDBJ databases">
        <title>Human intestinal bacterial collection.</title>
        <authorList>
            <person name="Pauvert C."/>
            <person name="Hitch T.C.A."/>
            <person name="Clavel T."/>
        </authorList>
    </citation>
    <scope>NUCLEOTIDE SEQUENCE [LARGE SCALE GENOMIC DNA]</scope>
    <source>
        <strain evidence="4 5">CLA-JM-H10</strain>
    </source>
</reference>